<proteinExistence type="predicted"/>
<comment type="caution">
    <text evidence="3">The sequence shown here is derived from an EMBL/GenBank/DDBJ whole genome shotgun (WGS) entry which is preliminary data.</text>
</comment>
<keyword evidence="4" id="KW-1185">Reference proteome</keyword>
<evidence type="ECO:0000313" key="4">
    <source>
        <dbReference type="Proteomes" id="UP000733379"/>
    </source>
</evidence>
<dbReference type="SUPFAM" id="SSF53756">
    <property type="entry name" value="UDP-Glycosyltransferase/glycogen phosphorylase"/>
    <property type="match status" value="1"/>
</dbReference>
<evidence type="ECO:0000313" key="3">
    <source>
        <dbReference type="EMBL" id="MBU3060417.1"/>
    </source>
</evidence>
<accession>A0ABS6AQW4</accession>
<keyword evidence="2" id="KW-0808">Transferase</keyword>
<dbReference type="Pfam" id="PF13692">
    <property type="entry name" value="Glyco_trans_1_4"/>
    <property type="match status" value="1"/>
</dbReference>
<dbReference type="RefSeq" id="WP_215915285.1">
    <property type="nucleotide sequence ID" value="NZ_JAHKNI010000001.1"/>
</dbReference>
<evidence type="ECO:0000256" key="1">
    <source>
        <dbReference type="ARBA" id="ARBA00022676"/>
    </source>
</evidence>
<dbReference type="EMBL" id="JAHKNI010000001">
    <property type="protein sequence ID" value="MBU3060417.1"/>
    <property type="molecule type" value="Genomic_DNA"/>
</dbReference>
<reference evidence="3 4" key="1">
    <citation type="submission" date="2021-06" db="EMBL/GenBank/DDBJ databases">
        <title>Actinomycetes sequencing.</title>
        <authorList>
            <person name="Shan Q."/>
        </authorList>
    </citation>
    <scope>NUCLEOTIDE SEQUENCE [LARGE SCALE GENOMIC DNA]</scope>
    <source>
        <strain evidence="3 4">NEAU-G5</strain>
    </source>
</reference>
<gene>
    <name evidence="3" type="ORF">KO481_02625</name>
</gene>
<organism evidence="3 4">
    <name type="scientific">Nocardia albiluteola</name>
    <dbReference type="NCBI Taxonomy" id="2842303"/>
    <lineage>
        <taxon>Bacteria</taxon>
        <taxon>Bacillati</taxon>
        <taxon>Actinomycetota</taxon>
        <taxon>Actinomycetes</taxon>
        <taxon>Mycobacteriales</taxon>
        <taxon>Nocardiaceae</taxon>
        <taxon>Nocardia</taxon>
    </lineage>
</organism>
<dbReference type="PANTHER" id="PTHR12526:SF510">
    <property type="entry name" value="D-INOSITOL 3-PHOSPHATE GLYCOSYLTRANSFERASE"/>
    <property type="match status" value="1"/>
</dbReference>
<evidence type="ECO:0000256" key="2">
    <source>
        <dbReference type="ARBA" id="ARBA00022679"/>
    </source>
</evidence>
<dbReference type="PANTHER" id="PTHR12526">
    <property type="entry name" value="GLYCOSYLTRANSFERASE"/>
    <property type="match status" value="1"/>
</dbReference>
<dbReference type="Proteomes" id="UP000733379">
    <property type="component" value="Unassembled WGS sequence"/>
</dbReference>
<keyword evidence="1" id="KW-0328">Glycosyltransferase</keyword>
<dbReference type="CDD" id="cd03801">
    <property type="entry name" value="GT4_PimA-like"/>
    <property type="match status" value="1"/>
</dbReference>
<protein>
    <submittedName>
        <fullName evidence="3">Glycosyltransferase family 4 protein</fullName>
    </submittedName>
</protein>
<name>A0ABS6AQW4_9NOCA</name>
<dbReference type="Gene3D" id="3.40.50.2000">
    <property type="entry name" value="Glycogen Phosphorylase B"/>
    <property type="match status" value="2"/>
</dbReference>
<sequence>MSLNREKTCQDYFELRGSVNSGRSRILYLTNQLPMPAHSGGQLREAETLKRLSRDFAIELVVLTNHFERDRENAGLMLPYCANLTIVRSTVATEGYEHGVPKRIASYRSTVLRPALELRLAAGGIDAIHVEGYFMMRHLPDVDVPIVLCEENIEYLLDKACEELGNPDSVGWNEIKGLEHEAWRRATICGAVSVDDLEIMRRDAPDIHSALLPCGFDHVGVTPPRCHAGGVQVVFVGNYSWTPTHDAAVRLLTSIWPRVLEFVPDARLSLVGAGADESLSILARQTRGVEVVGRVASVAEYLRSADVFVCPVRMQGGIKIKLSEAFQTACPIVAAPEALAGFPQSARDAVVVADTDAHFAAAISGLLLDPRKRQRLAGRAHAVARALPTWDDAAMALSTVWRESMSLVSSARSDAFNG</sequence>